<keyword evidence="1" id="KW-0812">Transmembrane</keyword>
<keyword evidence="1" id="KW-0472">Membrane</keyword>
<evidence type="ECO:0000313" key="3">
    <source>
        <dbReference type="Proteomes" id="UP001549019"/>
    </source>
</evidence>
<comment type="caution">
    <text evidence="2">The sequence shown here is derived from an EMBL/GenBank/DDBJ whole genome shotgun (WGS) entry which is preliminary data.</text>
</comment>
<keyword evidence="3" id="KW-1185">Reference proteome</keyword>
<evidence type="ECO:0000313" key="2">
    <source>
        <dbReference type="EMBL" id="MET3110858.1"/>
    </source>
</evidence>
<keyword evidence="1" id="KW-1133">Transmembrane helix</keyword>
<protein>
    <submittedName>
        <fullName evidence="2">Uncharacterized protein</fullName>
    </submittedName>
</protein>
<gene>
    <name evidence="2" type="ORF">ABHD89_001260</name>
</gene>
<evidence type="ECO:0000256" key="1">
    <source>
        <dbReference type="SAM" id="Phobius"/>
    </source>
</evidence>
<feature type="transmembrane region" description="Helical" evidence="1">
    <location>
        <begin position="6"/>
        <end position="26"/>
    </location>
</feature>
<organism evidence="2 3">
    <name type="scientific">Salinicoccus halitifaciens</name>
    <dbReference type="NCBI Taxonomy" id="1073415"/>
    <lineage>
        <taxon>Bacteria</taxon>
        <taxon>Bacillati</taxon>
        <taxon>Bacillota</taxon>
        <taxon>Bacilli</taxon>
        <taxon>Bacillales</taxon>
        <taxon>Staphylococcaceae</taxon>
        <taxon>Salinicoccus</taxon>
    </lineage>
</organism>
<name>A0ABV2E8W9_9STAP</name>
<accession>A0ABV2E8W9</accession>
<dbReference type="EMBL" id="JBDZDV010000002">
    <property type="protein sequence ID" value="MET3110858.1"/>
    <property type="molecule type" value="Genomic_DNA"/>
</dbReference>
<dbReference type="Proteomes" id="UP001549019">
    <property type="component" value="Unassembled WGS sequence"/>
</dbReference>
<reference evidence="2 3" key="1">
    <citation type="submission" date="2024-05" db="EMBL/GenBank/DDBJ databases">
        <title>Genomic Encyclopedia of Type Strains, Phase IV (KMG-IV): sequencing the most valuable type-strain genomes for metagenomic binning, comparative biology and taxonomic classification.</title>
        <authorList>
            <person name="Goeker M."/>
        </authorList>
    </citation>
    <scope>NUCLEOTIDE SEQUENCE [LARGE SCALE GENOMIC DNA]</scope>
    <source>
        <strain evidence="2 3">DSM 25286</strain>
    </source>
</reference>
<proteinExistence type="predicted"/>
<sequence length="31" mass="3858">MFINEMLSIWLYGFIIALIIIGFSLWKWYFK</sequence>